<dbReference type="AlphaFoldDB" id="X0Y5K2"/>
<protein>
    <submittedName>
        <fullName evidence="1">Uncharacterized protein</fullName>
    </submittedName>
</protein>
<organism evidence="1">
    <name type="scientific">marine sediment metagenome</name>
    <dbReference type="NCBI Taxonomy" id="412755"/>
    <lineage>
        <taxon>unclassified sequences</taxon>
        <taxon>metagenomes</taxon>
        <taxon>ecological metagenomes</taxon>
    </lineage>
</organism>
<accession>X0Y5K2</accession>
<reference evidence="1" key="1">
    <citation type="journal article" date="2014" name="Front. Microbiol.">
        <title>High frequency of phylogenetically diverse reductive dehalogenase-homologous genes in deep subseafloor sedimentary metagenomes.</title>
        <authorList>
            <person name="Kawai M."/>
            <person name="Futagami T."/>
            <person name="Toyoda A."/>
            <person name="Takaki Y."/>
            <person name="Nishi S."/>
            <person name="Hori S."/>
            <person name="Arai W."/>
            <person name="Tsubouchi T."/>
            <person name="Morono Y."/>
            <person name="Uchiyama I."/>
            <person name="Ito T."/>
            <person name="Fujiyama A."/>
            <person name="Inagaki F."/>
            <person name="Takami H."/>
        </authorList>
    </citation>
    <scope>NUCLEOTIDE SEQUENCE</scope>
    <source>
        <strain evidence="1">Expedition CK06-06</strain>
    </source>
</reference>
<name>X0Y5K2_9ZZZZ</name>
<proteinExistence type="predicted"/>
<gene>
    <name evidence="1" type="ORF">S01H1_75721</name>
</gene>
<comment type="caution">
    <text evidence="1">The sequence shown here is derived from an EMBL/GenBank/DDBJ whole genome shotgun (WGS) entry which is preliminary data.</text>
</comment>
<evidence type="ECO:0000313" key="1">
    <source>
        <dbReference type="EMBL" id="GAG51229.1"/>
    </source>
</evidence>
<dbReference type="EMBL" id="BARS01050763">
    <property type="protein sequence ID" value="GAG51229.1"/>
    <property type="molecule type" value="Genomic_DNA"/>
</dbReference>
<sequence length="87" mass="9932">MIGEYVERPDRVQAMLWDGESYDAAKELLGDKLLDTPGDKLLIDTNHWSDGVEVARVGQMVVLNVKAEKPYARVMDLDEFEREYESA</sequence>